<dbReference type="PROSITE" id="PS51257">
    <property type="entry name" value="PROKAR_LIPOPROTEIN"/>
    <property type="match status" value="1"/>
</dbReference>
<evidence type="ECO:0000256" key="5">
    <source>
        <dbReference type="SAM" id="MobiDB-lite"/>
    </source>
</evidence>
<dbReference type="PROSITE" id="PS50983">
    <property type="entry name" value="FE_B12_PBP"/>
    <property type="match status" value="1"/>
</dbReference>
<dbReference type="Pfam" id="PF01497">
    <property type="entry name" value="Peripla_BP_2"/>
    <property type="match status" value="1"/>
</dbReference>
<dbReference type="Proteomes" id="UP000441925">
    <property type="component" value="Unassembled WGS sequence"/>
</dbReference>
<dbReference type="SUPFAM" id="SSF53807">
    <property type="entry name" value="Helical backbone' metal receptor"/>
    <property type="match status" value="1"/>
</dbReference>
<evidence type="ECO:0000256" key="2">
    <source>
        <dbReference type="ARBA" id="ARBA00008814"/>
    </source>
</evidence>
<keyword evidence="4 6" id="KW-0732">Signal</keyword>
<evidence type="ECO:0000256" key="6">
    <source>
        <dbReference type="SAM" id="SignalP"/>
    </source>
</evidence>
<comment type="similarity">
    <text evidence="2">Belongs to the bacterial solute-binding protein 8 family.</text>
</comment>
<keyword evidence="3" id="KW-0813">Transport</keyword>
<dbReference type="InterPro" id="IPR051313">
    <property type="entry name" value="Bact_iron-sidero_bind"/>
</dbReference>
<feature type="compositionally biased region" description="Polar residues" evidence="5">
    <location>
        <begin position="29"/>
        <end position="39"/>
    </location>
</feature>
<gene>
    <name evidence="8" type="ORF">FYJ26_07675</name>
</gene>
<dbReference type="PANTHER" id="PTHR30532">
    <property type="entry name" value="IRON III DICITRATE-BINDING PERIPLASMIC PROTEIN"/>
    <property type="match status" value="1"/>
</dbReference>
<feature type="region of interest" description="Disordered" evidence="5">
    <location>
        <begin position="26"/>
        <end position="63"/>
    </location>
</feature>
<protein>
    <submittedName>
        <fullName evidence="8">ABC transporter substrate-binding protein</fullName>
    </submittedName>
</protein>
<dbReference type="AlphaFoldDB" id="A0A6N7VWP3"/>
<sequence length="354" mass="39018">MKIKNIIAISILAFVLTACGQGQGADVASNKNTDLVSNEKSSDNVKESNVISNDNSNKDKENDTVKIKDIHGEVEVKKNPKSVVSLDNRTFETLESWSVELKAVPKDVMKSDSSYVKDDKVENIGNHREPNLEVLAAVKPDLVIVGQRFAQYYDQIKELLPEATIIDYSYDVSAKEGNSGENLINGLKESTEGLGKIFGKEDEANELIKKLDKSIKDVKDNYKDQSVMSLVVSGGEIGFAAPHSGRVWGPLYDIFNFKPALEVKDSSSDHKGDDVSVEAIAESNPDYLLVLDRDASMADKENKPAKDVIEESEALANTNAVKNKKIVYAPNDTYLNESIQTFTKIFESLAESFK</sequence>
<dbReference type="EMBL" id="VULQ01000009">
    <property type="protein sequence ID" value="MSS78277.1"/>
    <property type="molecule type" value="Genomic_DNA"/>
</dbReference>
<dbReference type="Gene3D" id="3.40.50.1980">
    <property type="entry name" value="Nitrogenase molybdenum iron protein domain"/>
    <property type="match status" value="2"/>
</dbReference>
<evidence type="ECO:0000256" key="4">
    <source>
        <dbReference type="ARBA" id="ARBA00022729"/>
    </source>
</evidence>
<comment type="caution">
    <text evidence="8">The sequence shown here is derived from an EMBL/GenBank/DDBJ whole genome shotgun (WGS) entry which is preliminary data.</text>
</comment>
<dbReference type="RefSeq" id="WP_154541227.1">
    <property type="nucleotide sequence ID" value="NZ_JAXDSU010000067.1"/>
</dbReference>
<dbReference type="GO" id="GO:1901678">
    <property type="term" value="P:iron coordination entity transport"/>
    <property type="evidence" value="ECO:0007669"/>
    <property type="project" value="UniProtKB-ARBA"/>
</dbReference>
<organism evidence="8 9">
    <name type="scientific">Anaerococcus porci</name>
    <dbReference type="NCBI Taxonomy" id="2652269"/>
    <lineage>
        <taxon>Bacteria</taxon>
        <taxon>Bacillati</taxon>
        <taxon>Bacillota</taxon>
        <taxon>Tissierellia</taxon>
        <taxon>Tissierellales</taxon>
        <taxon>Peptoniphilaceae</taxon>
        <taxon>Anaerococcus</taxon>
    </lineage>
</organism>
<evidence type="ECO:0000313" key="9">
    <source>
        <dbReference type="Proteomes" id="UP000441925"/>
    </source>
</evidence>
<evidence type="ECO:0000256" key="3">
    <source>
        <dbReference type="ARBA" id="ARBA00022448"/>
    </source>
</evidence>
<keyword evidence="9" id="KW-1185">Reference proteome</keyword>
<feature type="signal peptide" evidence="6">
    <location>
        <begin position="1"/>
        <end position="24"/>
    </location>
</feature>
<feature type="domain" description="Fe/B12 periplasmic-binding" evidence="7">
    <location>
        <begin position="82"/>
        <end position="354"/>
    </location>
</feature>
<name>A0A6N7VWP3_9FIRM</name>
<evidence type="ECO:0000259" key="7">
    <source>
        <dbReference type="PROSITE" id="PS50983"/>
    </source>
</evidence>
<dbReference type="InterPro" id="IPR002491">
    <property type="entry name" value="ABC_transptr_periplasmic_BD"/>
</dbReference>
<evidence type="ECO:0000256" key="1">
    <source>
        <dbReference type="ARBA" id="ARBA00004196"/>
    </source>
</evidence>
<comment type="subcellular location">
    <subcellularLocation>
        <location evidence="1">Cell envelope</location>
    </subcellularLocation>
</comment>
<accession>A0A6N7VWP3</accession>
<reference evidence="8 9" key="1">
    <citation type="submission" date="2019-08" db="EMBL/GenBank/DDBJ databases">
        <title>In-depth cultivation of the pig gut microbiome towards novel bacterial diversity and tailored functional studies.</title>
        <authorList>
            <person name="Wylensek D."/>
            <person name="Hitch T.C.A."/>
            <person name="Clavel T."/>
        </authorList>
    </citation>
    <scope>NUCLEOTIDE SEQUENCE [LARGE SCALE GENOMIC DNA]</scope>
    <source>
        <strain evidence="8 9">WCA-380-WT-2B</strain>
    </source>
</reference>
<dbReference type="PANTHER" id="PTHR30532:SF28">
    <property type="entry name" value="PETROBACTIN-BINDING PROTEIN YCLQ"/>
    <property type="match status" value="1"/>
</dbReference>
<dbReference type="GO" id="GO:0030288">
    <property type="term" value="C:outer membrane-bounded periplasmic space"/>
    <property type="evidence" value="ECO:0007669"/>
    <property type="project" value="TreeGrafter"/>
</dbReference>
<feature type="chain" id="PRO_5039525065" evidence="6">
    <location>
        <begin position="25"/>
        <end position="354"/>
    </location>
</feature>
<evidence type="ECO:0000313" key="8">
    <source>
        <dbReference type="EMBL" id="MSS78277.1"/>
    </source>
</evidence>
<proteinExistence type="inferred from homology"/>